<gene>
    <name evidence="3" type="ORF">V565_081150</name>
</gene>
<dbReference type="AlphaFoldDB" id="A0A074S0G3"/>
<feature type="compositionally biased region" description="Polar residues" evidence="1">
    <location>
        <begin position="36"/>
        <end position="46"/>
    </location>
</feature>
<proteinExistence type="predicted"/>
<feature type="compositionally biased region" description="Basic and acidic residues" evidence="1">
    <location>
        <begin position="47"/>
        <end position="70"/>
    </location>
</feature>
<reference evidence="3 4" key="1">
    <citation type="submission" date="2013-12" db="EMBL/GenBank/DDBJ databases">
        <authorList>
            <person name="Cubeta M."/>
            <person name="Pakala S."/>
            <person name="Fedorova N."/>
            <person name="Thomas E."/>
            <person name="Dean R."/>
            <person name="Jabaji S."/>
            <person name="Neate S."/>
            <person name="Toda T."/>
            <person name="Tavantzis S."/>
            <person name="Vilgalys R."/>
            <person name="Bharathan N."/>
            <person name="Pakala S."/>
            <person name="Losada L.S."/>
            <person name="Zafar N."/>
            <person name="Nierman W."/>
        </authorList>
    </citation>
    <scope>NUCLEOTIDE SEQUENCE [LARGE SCALE GENOMIC DNA]</scope>
    <source>
        <strain evidence="3 4">123E</strain>
    </source>
</reference>
<evidence type="ECO:0000313" key="4">
    <source>
        <dbReference type="Proteomes" id="UP000027456"/>
    </source>
</evidence>
<sequence>MVHGESSSARSSNETLIGRPEADPLPSKQGEIGYIPTTTDRSPTPNETRDLSDLPARHPADRSPPPHDLDAQPTQDPTTPVSHPTFKQFLRTPRPLPTIYGVRSSIVLRVVFITCTLIASIIGWIVASARMSAWDKKSSVFHPPQPSISTEDNNPISSDPLGQMTHSSLVFVHVAFGSAVLFQLLVLERSVYRFRTERYAYLHPEEMAAMTEANGAVAFSPWNRPPLPTYATALGVRGTGDVEDNVIAAPPPPEYGNTRGSTLILASQFSLPRLEFPASSHAGDRQDALGRSAQDWSRPVSYGEDEMRENLRRSLDLEAALARLEGPARPESALTRR</sequence>
<evidence type="ECO:0000256" key="1">
    <source>
        <dbReference type="SAM" id="MobiDB-lite"/>
    </source>
</evidence>
<protein>
    <submittedName>
        <fullName evidence="3">Putative transmembrane protein</fullName>
    </submittedName>
</protein>
<dbReference type="HOGENOM" id="CLU_062080_0_0_1"/>
<feature type="compositionally biased region" description="Polar residues" evidence="1">
    <location>
        <begin position="1"/>
        <end position="15"/>
    </location>
</feature>
<keyword evidence="2" id="KW-1133">Transmembrane helix</keyword>
<dbReference type="OrthoDB" id="2596855at2759"/>
<feature type="compositionally biased region" description="Polar residues" evidence="1">
    <location>
        <begin position="72"/>
        <end position="82"/>
    </location>
</feature>
<keyword evidence="2 3" id="KW-0812">Transmembrane</keyword>
<keyword evidence="2" id="KW-0472">Membrane</keyword>
<dbReference type="EMBL" id="AZST01000259">
    <property type="protein sequence ID" value="KEP50388.1"/>
    <property type="molecule type" value="Genomic_DNA"/>
</dbReference>
<evidence type="ECO:0000313" key="3">
    <source>
        <dbReference type="EMBL" id="KEP50388.1"/>
    </source>
</evidence>
<dbReference type="Proteomes" id="UP000027456">
    <property type="component" value="Unassembled WGS sequence"/>
</dbReference>
<feature type="region of interest" description="Disordered" evidence="1">
    <location>
        <begin position="278"/>
        <end position="307"/>
    </location>
</feature>
<accession>A0A074S0G3</accession>
<dbReference type="STRING" id="1423351.A0A074S0G3"/>
<evidence type="ECO:0000256" key="2">
    <source>
        <dbReference type="SAM" id="Phobius"/>
    </source>
</evidence>
<keyword evidence="4" id="KW-1185">Reference proteome</keyword>
<feature type="transmembrane region" description="Helical" evidence="2">
    <location>
        <begin position="168"/>
        <end position="187"/>
    </location>
</feature>
<name>A0A074S0G3_9AGAM</name>
<feature type="region of interest" description="Disordered" evidence="1">
    <location>
        <begin position="1"/>
        <end position="88"/>
    </location>
</feature>
<organism evidence="3 4">
    <name type="scientific">Rhizoctonia solani 123E</name>
    <dbReference type="NCBI Taxonomy" id="1423351"/>
    <lineage>
        <taxon>Eukaryota</taxon>
        <taxon>Fungi</taxon>
        <taxon>Dikarya</taxon>
        <taxon>Basidiomycota</taxon>
        <taxon>Agaricomycotina</taxon>
        <taxon>Agaricomycetes</taxon>
        <taxon>Cantharellales</taxon>
        <taxon>Ceratobasidiaceae</taxon>
        <taxon>Rhizoctonia</taxon>
    </lineage>
</organism>
<feature type="transmembrane region" description="Helical" evidence="2">
    <location>
        <begin position="106"/>
        <end position="127"/>
    </location>
</feature>
<comment type="caution">
    <text evidence="3">The sequence shown here is derived from an EMBL/GenBank/DDBJ whole genome shotgun (WGS) entry which is preliminary data.</text>
</comment>